<reference evidence="1" key="1">
    <citation type="submission" date="2018-05" db="EMBL/GenBank/DDBJ databases">
        <authorList>
            <person name="Lanie J.A."/>
            <person name="Ng W.-L."/>
            <person name="Kazmierczak K.M."/>
            <person name="Andrzejewski T.M."/>
            <person name="Davidsen T.M."/>
            <person name="Wayne K.J."/>
            <person name="Tettelin H."/>
            <person name="Glass J.I."/>
            <person name="Rusch D."/>
            <person name="Podicherti R."/>
            <person name="Tsui H.-C.T."/>
            <person name="Winkler M.E."/>
        </authorList>
    </citation>
    <scope>NUCLEOTIDE SEQUENCE</scope>
</reference>
<sequence length="35" mass="4157">MIHKKELLKKSKLTKKELKAAGIVNVERYSYRKPK</sequence>
<dbReference type="EMBL" id="UINC01123494">
    <property type="protein sequence ID" value="SVC99997.1"/>
    <property type="molecule type" value="Genomic_DNA"/>
</dbReference>
<dbReference type="AlphaFoldDB" id="A0A382RSE9"/>
<evidence type="ECO:0000313" key="1">
    <source>
        <dbReference type="EMBL" id="SVC99997.1"/>
    </source>
</evidence>
<organism evidence="1">
    <name type="scientific">marine metagenome</name>
    <dbReference type="NCBI Taxonomy" id="408172"/>
    <lineage>
        <taxon>unclassified sequences</taxon>
        <taxon>metagenomes</taxon>
        <taxon>ecological metagenomes</taxon>
    </lineage>
</organism>
<protein>
    <submittedName>
        <fullName evidence="1">Uncharacterized protein</fullName>
    </submittedName>
</protein>
<proteinExistence type="predicted"/>
<name>A0A382RSE9_9ZZZZ</name>
<gene>
    <name evidence="1" type="ORF">METZ01_LOCUS352851</name>
</gene>
<accession>A0A382RSE9</accession>